<reference evidence="2" key="1">
    <citation type="submission" date="2023-02" db="EMBL/GenBank/DDBJ databases">
        <authorList>
            <person name="Palmer J.M."/>
        </authorList>
    </citation>
    <scope>NUCLEOTIDE SEQUENCE</scope>
    <source>
        <strain evidence="2">FW57</strain>
    </source>
</reference>
<organism evidence="2 3">
    <name type="scientific">Staphylotrichum longicolle</name>
    <dbReference type="NCBI Taxonomy" id="669026"/>
    <lineage>
        <taxon>Eukaryota</taxon>
        <taxon>Fungi</taxon>
        <taxon>Dikarya</taxon>
        <taxon>Ascomycota</taxon>
        <taxon>Pezizomycotina</taxon>
        <taxon>Sordariomycetes</taxon>
        <taxon>Sordariomycetidae</taxon>
        <taxon>Sordariales</taxon>
        <taxon>Chaetomiaceae</taxon>
        <taxon>Staphylotrichum</taxon>
    </lineage>
</organism>
<dbReference type="AlphaFoldDB" id="A0AAD4HZK8"/>
<sequence length="331" mass="36386">MYTPAAFPAKPNATPPTSLHSGASTSFSGFANSVFSKDTVKWSKKTASRLGGAIKTAASSAHVAATNAQAAASQAAALHRQRSISAAQAKPATNAPASAYGPVPAPAQPLVREARCNLLPQARYRWLGHLAHRLLQDLRLALLQSEHHQGQASLNNHINLLTLNNNTHIILLILSNYNNPIKPSYLLSLLRINSPLKSFNPSKPRSLINRRNLLSLLRFISPFKLIYLLNPSSPINLLSLTNSLLNLPSRRWVRKGLPDNLRPLRLLNLVNLLKHPKPRCPPWAIQKGLLDSLCIPVCIIRRSLNRHPPQLVLSPAVYQPILSQTLLRLQV</sequence>
<feature type="compositionally biased region" description="Low complexity" evidence="1">
    <location>
        <begin position="85"/>
        <end position="99"/>
    </location>
</feature>
<dbReference type="Proteomes" id="UP001197093">
    <property type="component" value="Unassembled WGS sequence"/>
</dbReference>
<dbReference type="EMBL" id="JAHCVI010000002">
    <property type="protein sequence ID" value="KAG7288420.1"/>
    <property type="molecule type" value="Genomic_DNA"/>
</dbReference>
<name>A0AAD4HZK8_9PEZI</name>
<feature type="region of interest" description="Disordered" evidence="1">
    <location>
        <begin position="82"/>
        <end position="101"/>
    </location>
</feature>
<accession>A0AAD4HZK8</accession>
<keyword evidence="3" id="KW-1185">Reference proteome</keyword>
<protein>
    <submittedName>
        <fullName evidence="2">Uncharacterized protein</fullName>
    </submittedName>
</protein>
<proteinExistence type="predicted"/>
<evidence type="ECO:0000313" key="3">
    <source>
        <dbReference type="Proteomes" id="UP001197093"/>
    </source>
</evidence>
<feature type="region of interest" description="Disordered" evidence="1">
    <location>
        <begin position="1"/>
        <end position="20"/>
    </location>
</feature>
<comment type="caution">
    <text evidence="2">The sequence shown here is derived from an EMBL/GenBank/DDBJ whole genome shotgun (WGS) entry which is preliminary data.</text>
</comment>
<gene>
    <name evidence="2" type="ORF">NEMBOFW57_004770</name>
</gene>
<evidence type="ECO:0000256" key="1">
    <source>
        <dbReference type="SAM" id="MobiDB-lite"/>
    </source>
</evidence>
<evidence type="ECO:0000313" key="2">
    <source>
        <dbReference type="EMBL" id="KAG7288420.1"/>
    </source>
</evidence>